<organism evidence="1 2">
    <name type="scientific">Thermithiobacillus plumbiphilus</name>
    <dbReference type="NCBI Taxonomy" id="1729899"/>
    <lineage>
        <taxon>Bacteria</taxon>
        <taxon>Pseudomonadati</taxon>
        <taxon>Pseudomonadota</taxon>
        <taxon>Acidithiobacillia</taxon>
        <taxon>Acidithiobacillales</taxon>
        <taxon>Thermithiobacillaceae</taxon>
        <taxon>Thermithiobacillus</taxon>
    </lineage>
</organism>
<name>A0ABU9D697_9PROT</name>
<proteinExistence type="predicted"/>
<protein>
    <submittedName>
        <fullName evidence="1">Uncharacterized protein</fullName>
    </submittedName>
</protein>
<evidence type="ECO:0000313" key="2">
    <source>
        <dbReference type="Proteomes" id="UP001446205"/>
    </source>
</evidence>
<comment type="caution">
    <text evidence="1">The sequence shown here is derived from an EMBL/GenBank/DDBJ whole genome shotgun (WGS) entry which is preliminary data.</text>
</comment>
<gene>
    <name evidence="1" type="ORF">WOB96_04790</name>
</gene>
<evidence type="ECO:0000313" key="1">
    <source>
        <dbReference type="EMBL" id="MEK8089075.1"/>
    </source>
</evidence>
<keyword evidence="2" id="KW-1185">Reference proteome</keyword>
<dbReference type="RefSeq" id="WP_341370141.1">
    <property type="nucleotide sequence ID" value="NZ_JBBPCO010000003.1"/>
</dbReference>
<dbReference type="EMBL" id="JBBPCO010000003">
    <property type="protein sequence ID" value="MEK8089075.1"/>
    <property type="molecule type" value="Genomic_DNA"/>
</dbReference>
<sequence length="184" mass="19748">MSALPEKSQQIIQAHAGLIHRVVIACHNRSQVPDLEQVLQIASDNGWAELVTSIRRVLNGRRDAGVFVGLDEDDRVVVETILRGIQNPNSLPDLNAKPDPTLAAPGLASMIFEAGRGNAQALQVLGGMAEQMSAAGGDMARLAAIMRPLVNGERDPDRLCKGMSSTGETLVLSILKELDRLQPQ</sequence>
<dbReference type="Proteomes" id="UP001446205">
    <property type="component" value="Unassembled WGS sequence"/>
</dbReference>
<reference evidence="1 2" key="1">
    <citation type="submission" date="2024-04" db="EMBL/GenBank/DDBJ databases">
        <authorList>
            <person name="Abashina T."/>
            <person name="Shaikin A."/>
        </authorList>
    </citation>
    <scope>NUCLEOTIDE SEQUENCE [LARGE SCALE GENOMIC DNA]</scope>
    <source>
        <strain evidence="1 2">AAFK</strain>
    </source>
</reference>
<accession>A0ABU9D697</accession>